<name>A0AAU9R828_THLAR</name>
<dbReference type="GO" id="GO:0000785">
    <property type="term" value="C:chromatin"/>
    <property type="evidence" value="ECO:0007669"/>
    <property type="project" value="TreeGrafter"/>
</dbReference>
<dbReference type="Proteomes" id="UP000836841">
    <property type="component" value="Chromosome 1"/>
</dbReference>
<evidence type="ECO:0000313" key="6">
    <source>
        <dbReference type="EMBL" id="CAH2033792.1"/>
    </source>
</evidence>
<dbReference type="AlphaFoldDB" id="A0AAU9R828"/>
<evidence type="ECO:0000256" key="3">
    <source>
        <dbReference type="ARBA" id="ARBA00023242"/>
    </source>
</evidence>
<dbReference type="Pfam" id="PF02671">
    <property type="entry name" value="PAH"/>
    <property type="match status" value="1"/>
</dbReference>
<feature type="region of interest" description="Disordered" evidence="5">
    <location>
        <begin position="1"/>
        <end position="40"/>
    </location>
</feature>
<proteinExistence type="predicted"/>
<sequence length="120" mass="13939">MSGEENKDSQSESKPNESTLPESKASESKPNGSKPNVTKDDAFGYLRAMKDKFHDDRKKYNDFLVIMNNFKARIIDRNRCIKEVKKLFKGHQDLISGFNVFLPNYLELHDWDNVEVKINN</sequence>
<protein>
    <submittedName>
        <fullName evidence="6">Uncharacterized protein</fullName>
    </submittedName>
</protein>
<dbReference type="InterPro" id="IPR036600">
    <property type="entry name" value="PAH_sf"/>
</dbReference>
<keyword evidence="2" id="KW-0678">Repressor</keyword>
<keyword evidence="7" id="KW-1185">Reference proteome</keyword>
<accession>A0AAU9R828</accession>
<dbReference type="PANTHER" id="PTHR12346:SF0">
    <property type="entry name" value="SIN3A, ISOFORM G"/>
    <property type="match status" value="1"/>
</dbReference>
<dbReference type="PANTHER" id="PTHR12346">
    <property type="entry name" value="SIN3B-RELATED"/>
    <property type="match status" value="1"/>
</dbReference>
<reference evidence="6 7" key="1">
    <citation type="submission" date="2022-03" db="EMBL/GenBank/DDBJ databases">
        <authorList>
            <person name="Nunn A."/>
            <person name="Chopra R."/>
            <person name="Nunn A."/>
            <person name="Contreras Garrido A."/>
        </authorList>
    </citation>
    <scope>NUCLEOTIDE SEQUENCE [LARGE SCALE GENOMIC DNA]</scope>
</reference>
<evidence type="ECO:0000256" key="2">
    <source>
        <dbReference type="ARBA" id="ARBA00022491"/>
    </source>
</evidence>
<dbReference type="Gene3D" id="1.20.1160.11">
    <property type="entry name" value="Paired amphipathic helix"/>
    <property type="match status" value="1"/>
</dbReference>
<dbReference type="FunFam" id="1.20.1160.11:FF:000001">
    <property type="entry name" value="Paired amphipathic helix protein Sin3"/>
    <property type="match status" value="1"/>
</dbReference>
<evidence type="ECO:0000256" key="4">
    <source>
        <dbReference type="PROSITE-ProRule" id="PRU00810"/>
    </source>
</evidence>
<evidence type="ECO:0000256" key="1">
    <source>
        <dbReference type="ARBA" id="ARBA00004123"/>
    </source>
</evidence>
<dbReference type="InterPro" id="IPR039774">
    <property type="entry name" value="Sin3-like"/>
</dbReference>
<keyword evidence="3 4" id="KW-0539">Nucleus</keyword>
<dbReference type="GO" id="GO:0000122">
    <property type="term" value="P:negative regulation of transcription by RNA polymerase II"/>
    <property type="evidence" value="ECO:0007669"/>
    <property type="project" value="TreeGrafter"/>
</dbReference>
<dbReference type="GO" id="GO:0000118">
    <property type="term" value="C:histone deacetylase complex"/>
    <property type="evidence" value="ECO:0007669"/>
    <property type="project" value="TreeGrafter"/>
</dbReference>
<evidence type="ECO:0000256" key="5">
    <source>
        <dbReference type="SAM" id="MobiDB-lite"/>
    </source>
</evidence>
<organism evidence="6 7">
    <name type="scientific">Thlaspi arvense</name>
    <name type="common">Field penny-cress</name>
    <dbReference type="NCBI Taxonomy" id="13288"/>
    <lineage>
        <taxon>Eukaryota</taxon>
        <taxon>Viridiplantae</taxon>
        <taxon>Streptophyta</taxon>
        <taxon>Embryophyta</taxon>
        <taxon>Tracheophyta</taxon>
        <taxon>Spermatophyta</taxon>
        <taxon>Magnoliopsida</taxon>
        <taxon>eudicotyledons</taxon>
        <taxon>Gunneridae</taxon>
        <taxon>Pentapetalae</taxon>
        <taxon>rosids</taxon>
        <taxon>malvids</taxon>
        <taxon>Brassicales</taxon>
        <taxon>Brassicaceae</taxon>
        <taxon>Thlaspideae</taxon>
        <taxon>Thlaspi</taxon>
    </lineage>
</organism>
<dbReference type="GO" id="GO:0003714">
    <property type="term" value="F:transcription corepressor activity"/>
    <property type="evidence" value="ECO:0007669"/>
    <property type="project" value="InterPro"/>
</dbReference>
<evidence type="ECO:0000313" key="7">
    <source>
        <dbReference type="Proteomes" id="UP000836841"/>
    </source>
</evidence>
<dbReference type="SUPFAM" id="SSF47762">
    <property type="entry name" value="PAH2 domain"/>
    <property type="match status" value="1"/>
</dbReference>
<dbReference type="PROSITE" id="PS51477">
    <property type="entry name" value="PAH"/>
    <property type="match status" value="1"/>
</dbReference>
<dbReference type="EMBL" id="OU466857">
    <property type="protein sequence ID" value="CAH2033792.1"/>
    <property type="molecule type" value="Genomic_DNA"/>
</dbReference>
<dbReference type="InterPro" id="IPR003822">
    <property type="entry name" value="PAH"/>
</dbReference>
<gene>
    <name evidence="6" type="ORF">TAV2_LOCUS493</name>
</gene>
<feature type="compositionally biased region" description="Basic and acidic residues" evidence="5">
    <location>
        <begin position="1"/>
        <end position="15"/>
    </location>
</feature>
<comment type="subcellular location">
    <subcellularLocation>
        <location evidence="1 4">Nucleus</location>
    </subcellularLocation>
</comment>